<proteinExistence type="predicted"/>
<organism evidence="2 3">
    <name type="scientific">Pseudomonas syringae pv. syringae</name>
    <dbReference type="NCBI Taxonomy" id="321"/>
    <lineage>
        <taxon>Bacteria</taxon>
        <taxon>Pseudomonadati</taxon>
        <taxon>Pseudomonadota</taxon>
        <taxon>Gammaproteobacteria</taxon>
        <taxon>Pseudomonadales</taxon>
        <taxon>Pseudomonadaceae</taxon>
        <taxon>Pseudomonas</taxon>
        <taxon>Pseudomonas syringae</taxon>
    </lineage>
</organism>
<dbReference type="NCBIfam" id="TIGR01641">
    <property type="entry name" value="phageSPP1_gp7"/>
    <property type="match status" value="1"/>
</dbReference>
<comment type="caution">
    <text evidence="2">The sequence shown here is derived from an EMBL/GenBank/DDBJ whole genome shotgun (WGS) entry which is preliminary data.</text>
</comment>
<dbReference type="Proteomes" id="UP000237295">
    <property type="component" value="Unassembled WGS sequence"/>
</dbReference>
<dbReference type="Pfam" id="PF04233">
    <property type="entry name" value="Phage_Mu_F"/>
    <property type="match status" value="1"/>
</dbReference>
<name>A0AAE5VW57_PSESY</name>
<sequence length="362" mass="40163">MAVNQAVLDATIRHSVFLEQLKAGEVEKFAPFLKEIDRAVREQLTNADLSEYNIKRLNQLLDEVDSLLLGIFDRYTTTLNLDLIDLANYEAQFEATALSRSAPVGVTFDAVVPPARAIRSAVLNNPLSVRDTGGGKLLEPFIQDWASTERERVSGAIRQGFFEGQTNFQVIRKIRGTKAAGYSDGILATTKRNASAVVHTAVQHVASQARMEAIKANPDVVAEIEVVATLDSKTTQTCRSLDKRRFPVDSGPRPPFHIRCRTTFVPVTKWTKFLSKDATRASVGPNGGGQVAADLSYYDWLKLQPSAFQDQALGPTRAKLFRDGGLTLERFAELQLDRNFRALTLLQMRALEPLAFERADLR</sequence>
<dbReference type="AlphaFoldDB" id="A0AAE5VW57"/>
<feature type="domain" description="Phage head morphogenesis" evidence="1">
    <location>
        <begin position="153"/>
        <end position="264"/>
    </location>
</feature>
<dbReference type="InterPro" id="IPR017029">
    <property type="entry name" value="Phage_head_put"/>
</dbReference>
<gene>
    <name evidence="2" type="ORF">CXB42_05190</name>
</gene>
<dbReference type="PIRSF" id="PIRSF034565">
    <property type="entry name" value="UCP034565"/>
    <property type="match status" value="1"/>
</dbReference>
<dbReference type="RefSeq" id="WP_103693264.1">
    <property type="nucleotide sequence ID" value="NZ_NBAQ01000002.1"/>
</dbReference>
<evidence type="ECO:0000313" key="3">
    <source>
        <dbReference type="Proteomes" id="UP000237295"/>
    </source>
</evidence>
<reference evidence="2 3" key="1">
    <citation type="submission" date="2017-03" db="EMBL/GenBank/DDBJ databases">
        <authorList>
            <person name="Hulin M.T."/>
        </authorList>
    </citation>
    <scope>NUCLEOTIDE SEQUENCE [LARGE SCALE GENOMIC DNA]</scope>
    <source>
        <strain evidence="2 3">5264</strain>
    </source>
</reference>
<evidence type="ECO:0000313" key="2">
    <source>
        <dbReference type="EMBL" id="POQ05536.1"/>
    </source>
</evidence>
<dbReference type="InterPro" id="IPR006528">
    <property type="entry name" value="Phage_head_morphogenesis_dom"/>
</dbReference>
<evidence type="ECO:0000259" key="1">
    <source>
        <dbReference type="Pfam" id="PF04233"/>
    </source>
</evidence>
<protein>
    <submittedName>
        <fullName evidence="2">Phage head morphogenesis protein</fullName>
    </submittedName>
</protein>
<accession>A0AAE5VW57</accession>
<dbReference type="EMBL" id="NBAQ01000002">
    <property type="protein sequence ID" value="POQ05536.1"/>
    <property type="molecule type" value="Genomic_DNA"/>
</dbReference>